<feature type="region of interest" description="Disordered" evidence="1">
    <location>
        <begin position="124"/>
        <end position="143"/>
    </location>
</feature>
<evidence type="ECO:0000313" key="3">
    <source>
        <dbReference type="EMBL" id="BBL33949.1"/>
    </source>
</evidence>
<proteinExistence type="predicted"/>
<evidence type="ECO:0000256" key="1">
    <source>
        <dbReference type="SAM" id="MobiDB-lite"/>
    </source>
</evidence>
<organism evidence="3 4">
    <name type="scientific">Nitrosomonas stercoris</name>
    <dbReference type="NCBI Taxonomy" id="1444684"/>
    <lineage>
        <taxon>Bacteria</taxon>
        <taxon>Pseudomonadati</taxon>
        <taxon>Pseudomonadota</taxon>
        <taxon>Betaproteobacteria</taxon>
        <taxon>Nitrosomonadales</taxon>
        <taxon>Nitrosomonadaceae</taxon>
        <taxon>Nitrosomonas</taxon>
    </lineage>
</organism>
<gene>
    <name evidence="3" type="ORF">Nstercoris_00177</name>
</gene>
<evidence type="ECO:0000256" key="2">
    <source>
        <dbReference type="SAM" id="Phobius"/>
    </source>
</evidence>
<keyword evidence="2" id="KW-0812">Transmembrane</keyword>
<name>A0A4Y1YJR5_9PROT</name>
<sequence>MDKVIEQISLYIHDAPIWPFALLGVILLVTMGVDVLNHRRREEAVEYFETVFHEELIGLYPIVTRWPDNLATYMQPRLPVLRDAFEVLRNFIPQEQLREYNRAWNRFYQFSRLGGNDQIRQSNLSEAEETDLEEGQSEQHQQQQDFQKMVADLLVYTEQFRK</sequence>
<dbReference type="Proteomes" id="UP000316473">
    <property type="component" value="Chromosome"/>
</dbReference>
<feature type="transmembrane region" description="Helical" evidence="2">
    <location>
        <begin position="17"/>
        <end position="36"/>
    </location>
</feature>
<keyword evidence="4" id="KW-1185">Reference proteome</keyword>
<accession>A0A4Y1YJR5</accession>
<keyword evidence="2" id="KW-0472">Membrane</keyword>
<keyword evidence="2" id="KW-1133">Transmembrane helix</keyword>
<dbReference type="KEGG" id="nst:Nstercoris_00177"/>
<feature type="compositionally biased region" description="Acidic residues" evidence="1">
    <location>
        <begin position="126"/>
        <end position="136"/>
    </location>
</feature>
<dbReference type="EMBL" id="AP019755">
    <property type="protein sequence ID" value="BBL33949.1"/>
    <property type="molecule type" value="Genomic_DNA"/>
</dbReference>
<dbReference type="AlphaFoldDB" id="A0A4Y1YJR5"/>
<evidence type="ECO:0000313" key="4">
    <source>
        <dbReference type="Proteomes" id="UP000316473"/>
    </source>
</evidence>
<reference evidence="3 4" key="1">
    <citation type="submission" date="2019-06" db="EMBL/GenBank/DDBJ databases">
        <title>Nitrosomonas stercoris KYUHI-S whole genome shotgun sequence.</title>
        <authorList>
            <person name="Nakagawa T."/>
            <person name="Tsuchiya Y."/>
            <person name="Takahashi R."/>
        </authorList>
    </citation>
    <scope>NUCLEOTIDE SEQUENCE [LARGE SCALE GENOMIC DNA]</scope>
    <source>
        <strain evidence="3 4">KYUHI-S</strain>
    </source>
</reference>
<protein>
    <submittedName>
        <fullName evidence="3">Uncharacterized protein</fullName>
    </submittedName>
</protein>